<name>A0A9X3IXN4_9BACT</name>
<feature type="compositionally biased region" description="Low complexity" evidence="1">
    <location>
        <begin position="58"/>
        <end position="81"/>
    </location>
</feature>
<sequence length="301" mass="30699">MSRRPLFLLLTLLLACDFPIIDFDSTGSGDESTDSQTSAGETDSGASTSAGTGDDPSVGTTGEPPVPSTGETTVVPVPTDVGGIECDPYDDQCPTGEKCVAYGDPGGFEWSLFKCAPIAPAPGQAGDPCTVVGEVNSGIDSCDRGLMCFWIEADLTGTCVPWCGGSPQNPTCADPDSYCAVVNGGLSLCLPTCDPLGSDCAAGEVCVRSPTEDSFTCIPDDSGAEGQEFDPCEYINVCDPGLACVPSDAAVECDPLQIGCCSPLCDLTQPNTCPGVGQECVPVFQDPAPKYADVGVCALPG</sequence>
<dbReference type="AlphaFoldDB" id="A0A9X3IXN4"/>
<evidence type="ECO:0000313" key="2">
    <source>
        <dbReference type="EMBL" id="MCY1006013.1"/>
    </source>
</evidence>
<gene>
    <name evidence="2" type="ORF">OV079_10645</name>
</gene>
<protein>
    <submittedName>
        <fullName evidence="2">Ribulose phosphate epimerase</fullName>
    </submittedName>
</protein>
<keyword evidence="3" id="KW-1185">Reference proteome</keyword>
<evidence type="ECO:0000313" key="3">
    <source>
        <dbReference type="Proteomes" id="UP001150924"/>
    </source>
</evidence>
<dbReference type="EMBL" id="JAPNKE010000002">
    <property type="protein sequence ID" value="MCY1006013.1"/>
    <property type="molecule type" value="Genomic_DNA"/>
</dbReference>
<evidence type="ECO:0000256" key="1">
    <source>
        <dbReference type="SAM" id="MobiDB-lite"/>
    </source>
</evidence>
<dbReference type="Proteomes" id="UP001150924">
    <property type="component" value="Unassembled WGS sequence"/>
</dbReference>
<feature type="compositionally biased region" description="Polar residues" evidence="1">
    <location>
        <begin position="39"/>
        <end position="51"/>
    </location>
</feature>
<dbReference type="PROSITE" id="PS51257">
    <property type="entry name" value="PROKAR_LIPOPROTEIN"/>
    <property type="match status" value="1"/>
</dbReference>
<proteinExistence type="predicted"/>
<accession>A0A9X3IXN4</accession>
<feature type="region of interest" description="Disordered" evidence="1">
    <location>
        <begin position="26"/>
        <end position="81"/>
    </location>
</feature>
<feature type="compositionally biased region" description="Low complexity" evidence="1">
    <location>
        <begin position="26"/>
        <end position="38"/>
    </location>
</feature>
<reference evidence="2" key="1">
    <citation type="submission" date="2022-11" db="EMBL/GenBank/DDBJ databases">
        <title>Minimal conservation of predation-associated metabolite biosynthetic gene clusters underscores biosynthetic potential of Myxococcota including descriptions for ten novel species: Archangium lansinium sp. nov., Myxococcus landrumus sp. nov., Nannocystis bai.</title>
        <authorList>
            <person name="Ahearne A."/>
            <person name="Stevens C."/>
            <person name="Phillips K."/>
        </authorList>
    </citation>
    <scope>NUCLEOTIDE SEQUENCE</scope>
    <source>
        <strain evidence="2">Na p29</strain>
    </source>
</reference>
<organism evidence="2 3">
    <name type="scientific">Nannocystis pusilla</name>
    <dbReference type="NCBI Taxonomy" id="889268"/>
    <lineage>
        <taxon>Bacteria</taxon>
        <taxon>Pseudomonadati</taxon>
        <taxon>Myxococcota</taxon>
        <taxon>Polyangia</taxon>
        <taxon>Nannocystales</taxon>
        <taxon>Nannocystaceae</taxon>
        <taxon>Nannocystis</taxon>
    </lineage>
</organism>
<dbReference type="RefSeq" id="WP_267767981.1">
    <property type="nucleotide sequence ID" value="NZ_JAPNKE010000002.1"/>
</dbReference>
<comment type="caution">
    <text evidence="2">The sequence shown here is derived from an EMBL/GenBank/DDBJ whole genome shotgun (WGS) entry which is preliminary data.</text>
</comment>